<gene>
    <name evidence="9" type="primary">thiE</name>
    <name evidence="13" type="ORF">DAT561_0962</name>
</gene>
<proteinExistence type="inferred from homology"/>
<dbReference type="GeneID" id="57043513"/>
<dbReference type="FunFam" id="3.20.20.70:FF:000096">
    <property type="entry name" value="Thiamine-phosphate synthase"/>
    <property type="match status" value="1"/>
</dbReference>
<dbReference type="GO" id="GO:0004789">
    <property type="term" value="F:thiamine-phosphate diphosphorylase activity"/>
    <property type="evidence" value="ECO:0007669"/>
    <property type="project" value="UniProtKB-UniRule"/>
</dbReference>
<feature type="binding site" evidence="9">
    <location>
        <begin position="197"/>
        <end position="198"/>
    </location>
    <ligand>
        <name>2-[(2R,5Z)-2-carboxy-4-methylthiazol-5(2H)-ylidene]ethyl phosphate</name>
        <dbReference type="ChEBI" id="CHEBI:62899"/>
    </ligand>
</feature>
<name>A0A2Z5Y2Q1_9ENTE</name>
<evidence type="ECO:0000256" key="9">
    <source>
        <dbReference type="HAMAP-Rule" id="MF_00097"/>
    </source>
</evidence>
<dbReference type="EC" id="2.5.1.3" evidence="9"/>
<dbReference type="PANTHER" id="PTHR20857">
    <property type="entry name" value="THIAMINE-PHOSPHATE PYROPHOSPHORYLASE"/>
    <property type="match status" value="1"/>
</dbReference>
<dbReference type="InterPro" id="IPR013785">
    <property type="entry name" value="Aldolase_TIM"/>
</dbReference>
<dbReference type="GO" id="GO:0009228">
    <property type="term" value="P:thiamine biosynthetic process"/>
    <property type="evidence" value="ECO:0007669"/>
    <property type="project" value="UniProtKB-KW"/>
</dbReference>
<evidence type="ECO:0000256" key="7">
    <source>
        <dbReference type="ARBA" id="ARBA00047851"/>
    </source>
</evidence>
<dbReference type="InterPro" id="IPR034291">
    <property type="entry name" value="TMP_synthase"/>
</dbReference>
<dbReference type="GO" id="GO:0009229">
    <property type="term" value="P:thiamine diphosphate biosynthetic process"/>
    <property type="evidence" value="ECO:0007669"/>
    <property type="project" value="UniProtKB-UniRule"/>
</dbReference>
<dbReference type="Pfam" id="PF02581">
    <property type="entry name" value="TMP-TENI"/>
    <property type="match status" value="1"/>
</dbReference>
<keyword evidence="4 9" id="KW-0460">Magnesium</keyword>
<evidence type="ECO:0000259" key="12">
    <source>
        <dbReference type="Pfam" id="PF02581"/>
    </source>
</evidence>
<dbReference type="RefSeq" id="WP_013773878.1">
    <property type="nucleotide sequence ID" value="NZ_AP018492.1"/>
</dbReference>
<evidence type="ECO:0000256" key="4">
    <source>
        <dbReference type="ARBA" id="ARBA00022842"/>
    </source>
</evidence>
<dbReference type="InterPro" id="IPR022998">
    <property type="entry name" value="ThiamineP_synth_TenI"/>
</dbReference>
<dbReference type="Proteomes" id="UP000269226">
    <property type="component" value="Chromosome"/>
</dbReference>
<dbReference type="HAMAP" id="MF_00097">
    <property type="entry name" value="TMP_synthase"/>
    <property type="match status" value="1"/>
</dbReference>
<feature type="binding site" evidence="9">
    <location>
        <position position="149"/>
    </location>
    <ligand>
        <name>4-amino-2-methyl-5-(diphosphooxymethyl)pyrimidine</name>
        <dbReference type="ChEBI" id="CHEBI:57841"/>
    </ligand>
</feature>
<reference evidence="13 14" key="1">
    <citation type="submission" date="2018-01" db="EMBL/GenBank/DDBJ databases">
        <title>Whole genome sequence of Melissococcus plutonius DAT561.</title>
        <authorList>
            <person name="Okumura K."/>
            <person name="Takamatsu D."/>
            <person name="Okura M."/>
        </authorList>
    </citation>
    <scope>NUCLEOTIDE SEQUENCE [LARGE SCALE GENOMIC DNA]</scope>
    <source>
        <strain evidence="13 14">DAT561</strain>
    </source>
</reference>
<dbReference type="InterPro" id="IPR036206">
    <property type="entry name" value="ThiamineP_synth_sf"/>
</dbReference>
<keyword evidence="5 9" id="KW-0784">Thiamine biosynthesis</keyword>
<dbReference type="Gene3D" id="3.20.20.70">
    <property type="entry name" value="Aldolase class I"/>
    <property type="match status" value="1"/>
</dbReference>
<feature type="binding site" evidence="9">
    <location>
        <begin position="45"/>
        <end position="49"/>
    </location>
    <ligand>
        <name>4-amino-2-methyl-5-(diphosphooxymethyl)pyrimidine</name>
        <dbReference type="ChEBI" id="CHEBI:57841"/>
    </ligand>
</feature>
<feature type="binding site" evidence="9">
    <location>
        <begin position="146"/>
        <end position="148"/>
    </location>
    <ligand>
        <name>2-[(2R,5Z)-2-carboxy-4-methylthiazol-5(2H)-ylidene]ethyl phosphate</name>
        <dbReference type="ChEBI" id="CHEBI:62899"/>
    </ligand>
</feature>
<feature type="binding site" evidence="9">
    <location>
        <position position="177"/>
    </location>
    <ligand>
        <name>2-[(2R,5Z)-2-carboxy-4-methylthiazol-5(2H)-ylidene]ethyl phosphate</name>
        <dbReference type="ChEBI" id="CHEBI:62899"/>
    </ligand>
</feature>
<comment type="pathway">
    <text evidence="1 9 11">Cofactor biosynthesis; thiamine diphosphate biosynthesis; thiamine phosphate from 4-amino-2-methyl-5-diphosphomethylpyrimidine and 4-methyl-5-(2-phosphoethyl)-thiazole: step 1/1.</text>
</comment>
<dbReference type="NCBIfam" id="TIGR00693">
    <property type="entry name" value="thiE"/>
    <property type="match status" value="1"/>
</dbReference>
<sequence length="216" mass="23733">MLTSQQLKKALQIYFIAGTQDTNGSSLQLLNVLDKALTAGITCFQYREKGANSLKKSLERKRMARACQRLCRKHQVPFIINDDIELALEIDADGIHVGQNDEAISKVIQKNPNKIIGLSCHNVTEITYANTFKEISYYGIGPIFPTSSKLDADKPLGLDQLKTMVAVAKKPTVAIGGISIKNAVDIWQSNADGLAIISAITQAENLEETIELLKFN</sequence>
<dbReference type="SUPFAM" id="SSF51391">
    <property type="entry name" value="Thiamin phosphate synthase"/>
    <property type="match status" value="1"/>
</dbReference>
<comment type="catalytic activity">
    <reaction evidence="8 9 10">
        <text>2-[(2R,5Z)-2-carboxy-4-methylthiazol-5(2H)-ylidene]ethyl phosphate + 4-amino-2-methyl-5-(diphosphooxymethyl)pyrimidine + 2 H(+) = thiamine phosphate + CO2 + diphosphate</text>
        <dbReference type="Rhea" id="RHEA:47844"/>
        <dbReference type="ChEBI" id="CHEBI:15378"/>
        <dbReference type="ChEBI" id="CHEBI:16526"/>
        <dbReference type="ChEBI" id="CHEBI:33019"/>
        <dbReference type="ChEBI" id="CHEBI:37575"/>
        <dbReference type="ChEBI" id="CHEBI:57841"/>
        <dbReference type="ChEBI" id="CHEBI:62899"/>
        <dbReference type="EC" id="2.5.1.3"/>
    </reaction>
</comment>
<comment type="catalytic activity">
    <reaction evidence="7 9 10">
        <text>2-(2-carboxy-4-methylthiazol-5-yl)ethyl phosphate + 4-amino-2-methyl-5-(diphosphooxymethyl)pyrimidine + 2 H(+) = thiamine phosphate + CO2 + diphosphate</text>
        <dbReference type="Rhea" id="RHEA:47848"/>
        <dbReference type="ChEBI" id="CHEBI:15378"/>
        <dbReference type="ChEBI" id="CHEBI:16526"/>
        <dbReference type="ChEBI" id="CHEBI:33019"/>
        <dbReference type="ChEBI" id="CHEBI:37575"/>
        <dbReference type="ChEBI" id="CHEBI:57841"/>
        <dbReference type="ChEBI" id="CHEBI:62890"/>
        <dbReference type="EC" id="2.5.1.3"/>
    </reaction>
</comment>
<dbReference type="PANTHER" id="PTHR20857:SF15">
    <property type="entry name" value="THIAMINE-PHOSPHATE SYNTHASE"/>
    <property type="match status" value="1"/>
</dbReference>
<organism evidence="13 14">
    <name type="scientific">Melissococcus plutonius</name>
    <dbReference type="NCBI Taxonomy" id="33970"/>
    <lineage>
        <taxon>Bacteria</taxon>
        <taxon>Bacillati</taxon>
        <taxon>Bacillota</taxon>
        <taxon>Bacilli</taxon>
        <taxon>Lactobacillales</taxon>
        <taxon>Enterococcaceae</taxon>
        <taxon>Melissococcus</taxon>
    </lineage>
</organism>
<evidence type="ECO:0000256" key="8">
    <source>
        <dbReference type="ARBA" id="ARBA00047883"/>
    </source>
</evidence>
<feature type="domain" description="Thiamine phosphate synthase/TenI" evidence="12">
    <location>
        <begin position="13"/>
        <end position="200"/>
    </location>
</feature>
<evidence type="ECO:0000256" key="5">
    <source>
        <dbReference type="ARBA" id="ARBA00022977"/>
    </source>
</evidence>
<feature type="binding site" evidence="9">
    <location>
        <position position="81"/>
    </location>
    <ligand>
        <name>4-amino-2-methyl-5-(diphosphooxymethyl)pyrimidine</name>
        <dbReference type="ChEBI" id="CHEBI:57841"/>
    </ligand>
</feature>
<accession>A0A2Z5Y2Q1</accession>
<feature type="binding site" evidence="9">
    <location>
        <position position="82"/>
    </location>
    <ligand>
        <name>Mg(2+)</name>
        <dbReference type="ChEBI" id="CHEBI:18420"/>
    </ligand>
</feature>
<comment type="similarity">
    <text evidence="9 10">Belongs to the thiamine-phosphate synthase family.</text>
</comment>
<comment type="catalytic activity">
    <reaction evidence="6 9 10">
        <text>4-methyl-5-(2-phosphooxyethyl)-thiazole + 4-amino-2-methyl-5-(diphosphooxymethyl)pyrimidine + H(+) = thiamine phosphate + diphosphate</text>
        <dbReference type="Rhea" id="RHEA:22328"/>
        <dbReference type="ChEBI" id="CHEBI:15378"/>
        <dbReference type="ChEBI" id="CHEBI:33019"/>
        <dbReference type="ChEBI" id="CHEBI:37575"/>
        <dbReference type="ChEBI" id="CHEBI:57841"/>
        <dbReference type="ChEBI" id="CHEBI:58296"/>
        <dbReference type="EC" id="2.5.1.3"/>
    </reaction>
</comment>
<protein>
    <recommendedName>
        <fullName evidence="9">Thiamine-phosphate synthase</fullName>
        <shortName evidence="9">TP synthase</shortName>
        <shortName evidence="9">TPS</shortName>
        <ecNumber evidence="9">2.5.1.3</ecNumber>
    </recommendedName>
    <alternativeName>
        <fullName evidence="9">Thiamine-phosphate pyrophosphorylase</fullName>
        <shortName evidence="9">TMP pyrophosphorylase</shortName>
        <shortName evidence="9">TMP-PPase</shortName>
    </alternativeName>
</protein>
<dbReference type="EMBL" id="AP018492">
    <property type="protein sequence ID" value="BBC61074.1"/>
    <property type="molecule type" value="Genomic_DNA"/>
</dbReference>
<keyword evidence="3 9" id="KW-0479">Metal-binding</keyword>
<dbReference type="GO" id="GO:0000287">
    <property type="term" value="F:magnesium ion binding"/>
    <property type="evidence" value="ECO:0007669"/>
    <property type="project" value="UniProtKB-UniRule"/>
</dbReference>
<feature type="binding site" evidence="9">
    <location>
        <position position="101"/>
    </location>
    <ligand>
        <name>Mg(2+)</name>
        <dbReference type="ChEBI" id="CHEBI:18420"/>
    </ligand>
</feature>
<evidence type="ECO:0000256" key="10">
    <source>
        <dbReference type="RuleBase" id="RU003826"/>
    </source>
</evidence>
<evidence type="ECO:0000313" key="14">
    <source>
        <dbReference type="Proteomes" id="UP000269226"/>
    </source>
</evidence>
<dbReference type="UniPathway" id="UPA00060">
    <property type="reaction ID" value="UER00141"/>
</dbReference>
<dbReference type="CDD" id="cd00564">
    <property type="entry name" value="TMP_TenI"/>
    <property type="match status" value="1"/>
</dbReference>
<evidence type="ECO:0000256" key="11">
    <source>
        <dbReference type="RuleBase" id="RU004253"/>
    </source>
</evidence>
<evidence type="ECO:0000256" key="1">
    <source>
        <dbReference type="ARBA" id="ARBA00005165"/>
    </source>
</evidence>
<dbReference type="OMA" id="QDFYHIK"/>
<comment type="function">
    <text evidence="9">Condenses 4-methyl-5-(beta-hydroxyethyl)thiazole monophosphate (THZ-P) and 2-methyl-4-amino-5-hydroxymethyl pyrimidine pyrophosphate (HMP-PP) to form thiamine monophosphate (TMP).</text>
</comment>
<comment type="cofactor">
    <cofactor evidence="9">
        <name>Mg(2+)</name>
        <dbReference type="ChEBI" id="CHEBI:18420"/>
    </cofactor>
    <text evidence="9">Binds 1 Mg(2+) ion per subunit.</text>
</comment>
<evidence type="ECO:0000256" key="6">
    <source>
        <dbReference type="ARBA" id="ARBA00047334"/>
    </source>
</evidence>
<evidence type="ECO:0000256" key="2">
    <source>
        <dbReference type="ARBA" id="ARBA00022679"/>
    </source>
</evidence>
<evidence type="ECO:0000256" key="3">
    <source>
        <dbReference type="ARBA" id="ARBA00022723"/>
    </source>
</evidence>
<dbReference type="AlphaFoldDB" id="A0A2Z5Y2Q1"/>
<evidence type="ECO:0000313" key="13">
    <source>
        <dbReference type="EMBL" id="BBC61074.1"/>
    </source>
</evidence>
<dbReference type="GO" id="GO:0005737">
    <property type="term" value="C:cytoplasm"/>
    <property type="evidence" value="ECO:0007669"/>
    <property type="project" value="TreeGrafter"/>
</dbReference>
<feature type="binding site" evidence="9">
    <location>
        <position position="119"/>
    </location>
    <ligand>
        <name>4-amino-2-methyl-5-(diphosphooxymethyl)pyrimidine</name>
        <dbReference type="ChEBI" id="CHEBI:57841"/>
    </ligand>
</feature>
<keyword evidence="2 9" id="KW-0808">Transferase</keyword>